<dbReference type="EMBL" id="JACGCM010002202">
    <property type="protein sequence ID" value="KAF6143613.1"/>
    <property type="molecule type" value="Genomic_DNA"/>
</dbReference>
<gene>
    <name evidence="1" type="ORF">GIB67_012412</name>
</gene>
<sequence length="56" mass="7008">MRWKSYLNLKSVKRKTKLKEFKTDDSEWFEKLEWDDQSVKAQLQQQLLPEKEYKEE</sequence>
<evidence type="ECO:0000313" key="1">
    <source>
        <dbReference type="EMBL" id="KAF6143613.1"/>
    </source>
</evidence>
<organism evidence="1 2">
    <name type="scientific">Kingdonia uniflora</name>
    <dbReference type="NCBI Taxonomy" id="39325"/>
    <lineage>
        <taxon>Eukaryota</taxon>
        <taxon>Viridiplantae</taxon>
        <taxon>Streptophyta</taxon>
        <taxon>Embryophyta</taxon>
        <taxon>Tracheophyta</taxon>
        <taxon>Spermatophyta</taxon>
        <taxon>Magnoliopsida</taxon>
        <taxon>Ranunculales</taxon>
        <taxon>Circaeasteraceae</taxon>
        <taxon>Kingdonia</taxon>
    </lineage>
</organism>
<name>A0A7J7LLW7_9MAGN</name>
<evidence type="ECO:0000313" key="2">
    <source>
        <dbReference type="Proteomes" id="UP000541444"/>
    </source>
</evidence>
<proteinExistence type="predicted"/>
<accession>A0A7J7LLW7</accession>
<protein>
    <submittedName>
        <fullName evidence="1">Uncharacterized protein</fullName>
    </submittedName>
</protein>
<reference evidence="1 2" key="1">
    <citation type="journal article" date="2020" name="IScience">
        <title>Genome Sequencing of the Endangered Kingdonia uniflora (Circaeasteraceae, Ranunculales) Reveals Potential Mechanisms of Evolutionary Specialization.</title>
        <authorList>
            <person name="Sun Y."/>
            <person name="Deng T."/>
            <person name="Zhang A."/>
            <person name="Moore M.J."/>
            <person name="Landis J.B."/>
            <person name="Lin N."/>
            <person name="Zhang H."/>
            <person name="Zhang X."/>
            <person name="Huang J."/>
            <person name="Zhang X."/>
            <person name="Sun H."/>
            <person name="Wang H."/>
        </authorList>
    </citation>
    <scope>NUCLEOTIDE SEQUENCE [LARGE SCALE GENOMIC DNA]</scope>
    <source>
        <strain evidence="1">TB1705</strain>
        <tissue evidence="1">Leaf</tissue>
    </source>
</reference>
<keyword evidence="2" id="KW-1185">Reference proteome</keyword>
<comment type="caution">
    <text evidence="1">The sequence shown here is derived from an EMBL/GenBank/DDBJ whole genome shotgun (WGS) entry which is preliminary data.</text>
</comment>
<dbReference type="AlphaFoldDB" id="A0A7J7LLW7"/>
<dbReference type="Proteomes" id="UP000541444">
    <property type="component" value="Unassembled WGS sequence"/>
</dbReference>